<reference evidence="2" key="1">
    <citation type="submission" date="2016-12" db="EMBL/GenBank/DDBJ databases">
        <authorList>
            <person name="Rodrigo-Torres L."/>
            <person name="Arahal R.D."/>
            <person name="Lucena T."/>
        </authorList>
    </citation>
    <scope>NUCLEOTIDE SEQUENCE [LARGE SCALE GENOMIC DNA]</scope>
</reference>
<gene>
    <name evidence="1" type="ORF">VQ7734_00728</name>
</gene>
<keyword evidence="2" id="KW-1185">Reference proteome</keyword>
<dbReference type="OrthoDB" id="6198978at2"/>
<accession>A0A1M7YQW8</accession>
<dbReference type="EMBL" id="FRFG01000010">
    <property type="protein sequence ID" value="SHO55009.1"/>
    <property type="molecule type" value="Genomic_DNA"/>
</dbReference>
<organism evidence="1 2">
    <name type="scientific">Vibrio quintilis</name>
    <dbReference type="NCBI Taxonomy" id="1117707"/>
    <lineage>
        <taxon>Bacteria</taxon>
        <taxon>Pseudomonadati</taxon>
        <taxon>Pseudomonadota</taxon>
        <taxon>Gammaproteobacteria</taxon>
        <taxon>Vibrionales</taxon>
        <taxon>Vibrionaceae</taxon>
        <taxon>Vibrio</taxon>
    </lineage>
</organism>
<protein>
    <recommendedName>
        <fullName evidence="3">Phage-associated protein, BcepMu gp16 family</fullName>
    </recommendedName>
</protein>
<dbReference type="AlphaFoldDB" id="A0A1M7YQW8"/>
<name>A0A1M7YQW8_9VIBR</name>
<dbReference type="RefSeq" id="WP_073579913.1">
    <property type="nucleotide sequence ID" value="NZ_AP024898.1"/>
</dbReference>
<sequence>MKSFKEPVTHEEFSRIRAGFIAQGASFSGWCKLHQVTPSNAKAALVGSWNGPKAKELRTKIIAASGIDQLD</sequence>
<evidence type="ECO:0008006" key="3">
    <source>
        <dbReference type="Google" id="ProtNLM"/>
    </source>
</evidence>
<evidence type="ECO:0000313" key="2">
    <source>
        <dbReference type="Proteomes" id="UP000184600"/>
    </source>
</evidence>
<proteinExistence type="predicted"/>
<evidence type="ECO:0000313" key="1">
    <source>
        <dbReference type="EMBL" id="SHO55009.1"/>
    </source>
</evidence>
<dbReference type="STRING" id="1117707.VQ7734_00728"/>
<dbReference type="Proteomes" id="UP000184600">
    <property type="component" value="Unassembled WGS sequence"/>
</dbReference>